<evidence type="ECO:0000256" key="1">
    <source>
        <dbReference type="SAM" id="Phobius"/>
    </source>
</evidence>
<dbReference type="AlphaFoldDB" id="X0Z464"/>
<keyword evidence="1" id="KW-0812">Transmembrane</keyword>
<evidence type="ECO:0008006" key="3">
    <source>
        <dbReference type="Google" id="ProtNLM"/>
    </source>
</evidence>
<comment type="caution">
    <text evidence="2">The sequence shown here is derived from an EMBL/GenBank/DDBJ whole genome shotgun (WGS) entry which is preliminary data.</text>
</comment>
<feature type="non-terminal residue" evidence="2">
    <location>
        <position position="124"/>
    </location>
</feature>
<feature type="transmembrane region" description="Helical" evidence="1">
    <location>
        <begin position="75"/>
        <end position="94"/>
    </location>
</feature>
<reference evidence="2" key="1">
    <citation type="journal article" date="2014" name="Front. Microbiol.">
        <title>High frequency of phylogenetically diverse reductive dehalogenase-homologous genes in deep subseafloor sedimentary metagenomes.</title>
        <authorList>
            <person name="Kawai M."/>
            <person name="Futagami T."/>
            <person name="Toyoda A."/>
            <person name="Takaki Y."/>
            <person name="Nishi S."/>
            <person name="Hori S."/>
            <person name="Arai W."/>
            <person name="Tsubouchi T."/>
            <person name="Morono Y."/>
            <person name="Uchiyama I."/>
            <person name="Ito T."/>
            <person name="Fujiyama A."/>
            <person name="Inagaki F."/>
            <person name="Takami H."/>
        </authorList>
    </citation>
    <scope>NUCLEOTIDE SEQUENCE</scope>
    <source>
        <strain evidence="2">Expedition CK06-06</strain>
    </source>
</reference>
<protein>
    <recommendedName>
        <fullName evidence="3">Yip1 domain-containing protein</fullName>
    </recommendedName>
</protein>
<sequence length="124" mass="13365">HSGRSIKEAWLFAMVTYYIGLTAIFVYATVLFVGLGTLITMLAPAGGAAPPVFPFAWMVLLYGCLAIVGPPILPFVFAGISTCTIHLALLFLAPKRKPMDYTLRTAMYAVGPYALCVIPFCGDQ</sequence>
<keyword evidence="1" id="KW-1133">Transmembrane helix</keyword>
<feature type="transmembrane region" description="Helical" evidence="1">
    <location>
        <begin position="15"/>
        <end position="39"/>
    </location>
</feature>
<feature type="non-terminal residue" evidence="2">
    <location>
        <position position="1"/>
    </location>
</feature>
<gene>
    <name evidence="2" type="ORF">S01H1_84639</name>
</gene>
<proteinExistence type="predicted"/>
<accession>X0Z464</accession>
<evidence type="ECO:0000313" key="2">
    <source>
        <dbReference type="EMBL" id="GAG43346.1"/>
    </source>
</evidence>
<organism evidence="2">
    <name type="scientific">marine sediment metagenome</name>
    <dbReference type="NCBI Taxonomy" id="412755"/>
    <lineage>
        <taxon>unclassified sequences</taxon>
        <taxon>metagenomes</taxon>
        <taxon>ecological metagenomes</taxon>
    </lineage>
</organism>
<dbReference type="EMBL" id="BARS01057843">
    <property type="protein sequence ID" value="GAG43346.1"/>
    <property type="molecule type" value="Genomic_DNA"/>
</dbReference>
<keyword evidence="1" id="KW-0472">Membrane</keyword>
<name>X0Z464_9ZZZZ</name>